<evidence type="ECO:0000313" key="1">
    <source>
        <dbReference type="EMBL" id="CAG8587480.1"/>
    </source>
</evidence>
<dbReference type="SUPFAM" id="SSF47095">
    <property type="entry name" value="HMG-box"/>
    <property type="match status" value="1"/>
</dbReference>
<gene>
    <name evidence="1" type="ORF">AGERDE_LOCUS8436</name>
</gene>
<sequence>MKAPIKVTVPSPEDLDINEFLPKSKTSKKTPNSYFIYRKVYVEELQKLGLKSKMIRVSSWSGFAWKEESHNVKLAYVQFANELSKLYENQLKEERERKRNEPIEIIEFKPESINNNEEETTETITETTLNQSSQDIPSINDQTNITTTTSIGIETTISHPVYETAAIIAPYDAQIFSPNETPAEADNPLELVDLCNTLSINNFTFDPQSVQTLQYEQNLNVYYDPFLF</sequence>
<dbReference type="OrthoDB" id="6247875at2759"/>
<accession>A0A9N9C3H3</accession>
<dbReference type="Gene3D" id="1.10.30.10">
    <property type="entry name" value="High mobility group box domain"/>
    <property type="match status" value="1"/>
</dbReference>
<comment type="caution">
    <text evidence="1">The sequence shown here is derived from an EMBL/GenBank/DDBJ whole genome shotgun (WGS) entry which is preliminary data.</text>
</comment>
<protein>
    <submittedName>
        <fullName evidence="1">11145_t:CDS:1</fullName>
    </submittedName>
</protein>
<dbReference type="InterPro" id="IPR036910">
    <property type="entry name" value="HMG_box_dom_sf"/>
</dbReference>
<organism evidence="1 2">
    <name type="scientific">Ambispora gerdemannii</name>
    <dbReference type="NCBI Taxonomy" id="144530"/>
    <lineage>
        <taxon>Eukaryota</taxon>
        <taxon>Fungi</taxon>
        <taxon>Fungi incertae sedis</taxon>
        <taxon>Mucoromycota</taxon>
        <taxon>Glomeromycotina</taxon>
        <taxon>Glomeromycetes</taxon>
        <taxon>Archaeosporales</taxon>
        <taxon>Ambisporaceae</taxon>
        <taxon>Ambispora</taxon>
    </lineage>
</organism>
<dbReference type="AlphaFoldDB" id="A0A9N9C3H3"/>
<dbReference type="EMBL" id="CAJVPL010001785">
    <property type="protein sequence ID" value="CAG8587480.1"/>
    <property type="molecule type" value="Genomic_DNA"/>
</dbReference>
<proteinExistence type="predicted"/>
<evidence type="ECO:0000313" key="2">
    <source>
        <dbReference type="Proteomes" id="UP000789831"/>
    </source>
</evidence>
<dbReference type="Proteomes" id="UP000789831">
    <property type="component" value="Unassembled WGS sequence"/>
</dbReference>
<name>A0A9N9C3H3_9GLOM</name>
<keyword evidence="2" id="KW-1185">Reference proteome</keyword>
<reference evidence="1" key="1">
    <citation type="submission" date="2021-06" db="EMBL/GenBank/DDBJ databases">
        <authorList>
            <person name="Kallberg Y."/>
            <person name="Tangrot J."/>
            <person name="Rosling A."/>
        </authorList>
    </citation>
    <scope>NUCLEOTIDE SEQUENCE</scope>
    <source>
        <strain evidence="1">MT106</strain>
    </source>
</reference>